<sequence>MSSSSSPVDVCGWTAPDDYSALNMSYASLPSYHSHDFAPPPSTLFTMPSHVETLSRPRTASLPPAGVALTKKQRREEAGYIPRPANAFIIFRAEFSRKNAQGAQPNGAAQRPHETLSRRAGDAWKKLTPAEKHPYKVLAQKEAKAHAEANPNYVYRPQRKGCTRRGTVTPSRREQVEHHMREAGVPQTDSESDRSANMGRQNSPGSLASSPEPPEMYALHGSSRASRASSVAPPFQPQPQMGHCPSLSQLEFLPYFASPSFASSSPAIRDIHPDYAVRRPRSFTDGASPITPDALFASQAERSDEDGYLSYGTFRCSSSSSPSEVSFSSLSINEHGVSQQPSELTTIPTSSAGFTSYTNSPVYAQPVSPLFQRRRAATTSVVPLSPISIFPSADGTWSPDSAPSLSESSSSPDTYFGHEFFGNNEGWAEPNAHSQQHIQTQSSSQGLGPEVGLDFDTTPRCSQFPQHVQGTAPIQNHSAISPPVSESFYAHSYDAADFQGYAQGLHDFGIEPSNFQSAPFEGMPMGAEVDNVMPMEYNDVFYAFAASQ</sequence>
<keyword evidence="2" id="KW-0804">Transcription</keyword>
<feature type="region of interest" description="Disordered" evidence="4">
    <location>
        <begin position="392"/>
        <end position="454"/>
    </location>
</feature>
<evidence type="ECO:0000256" key="1">
    <source>
        <dbReference type="ARBA" id="ARBA00023125"/>
    </source>
</evidence>
<dbReference type="InterPro" id="IPR009071">
    <property type="entry name" value="HMG_box_dom"/>
</dbReference>
<evidence type="ECO:0000259" key="5">
    <source>
        <dbReference type="PROSITE" id="PS50118"/>
    </source>
</evidence>
<dbReference type="SMART" id="SM00398">
    <property type="entry name" value="HMG"/>
    <property type="match status" value="1"/>
</dbReference>
<keyword evidence="1 3" id="KW-0238">DNA-binding</keyword>
<feature type="compositionally biased region" description="Low complexity" evidence="4">
    <location>
        <begin position="398"/>
        <end position="412"/>
    </location>
</feature>
<dbReference type="GO" id="GO:0005634">
    <property type="term" value="C:nucleus"/>
    <property type="evidence" value="ECO:0007669"/>
    <property type="project" value="UniProtKB-UniRule"/>
</dbReference>
<evidence type="ECO:0000256" key="3">
    <source>
        <dbReference type="PROSITE-ProRule" id="PRU00267"/>
    </source>
</evidence>
<evidence type="ECO:0000256" key="2">
    <source>
        <dbReference type="ARBA" id="ARBA00023163"/>
    </source>
</evidence>
<keyword evidence="7" id="KW-1185">Reference proteome</keyword>
<evidence type="ECO:0000313" key="7">
    <source>
        <dbReference type="Proteomes" id="UP000250043"/>
    </source>
</evidence>
<evidence type="ECO:0000256" key="4">
    <source>
        <dbReference type="SAM" id="MobiDB-lite"/>
    </source>
</evidence>
<proteinExistence type="predicted"/>
<dbReference type="PANTHER" id="PTHR10270:SF161">
    <property type="entry name" value="SEX-DETERMINING REGION Y PROTEIN"/>
    <property type="match status" value="1"/>
</dbReference>
<protein>
    <recommendedName>
        <fullName evidence="5">HMG box domain-containing protein</fullName>
    </recommendedName>
</protein>
<dbReference type="InterPro" id="IPR050140">
    <property type="entry name" value="SRY-related_HMG-box_TF-like"/>
</dbReference>
<feature type="compositionally biased region" description="Basic and acidic residues" evidence="4">
    <location>
        <begin position="171"/>
        <end position="182"/>
    </location>
</feature>
<dbReference type="OrthoDB" id="6247875at2759"/>
<gene>
    <name evidence="6" type="ORF">OBBRIDRAFT_836748</name>
</gene>
<feature type="compositionally biased region" description="Low complexity" evidence="4">
    <location>
        <begin position="433"/>
        <end position="445"/>
    </location>
</feature>
<dbReference type="GO" id="GO:0030154">
    <property type="term" value="P:cell differentiation"/>
    <property type="evidence" value="ECO:0007669"/>
    <property type="project" value="TreeGrafter"/>
</dbReference>
<dbReference type="PANTHER" id="PTHR10270">
    <property type="entry name" value="SOX TRANSCRIPTION FACTOR"/>
    <property type="match status" value="1"/>
</dbReference>
<feature type="domain" description="HMG box" evidence="5">
    <location>
        <begin position="81"/>
        <end position="154"/>
    </location>
</feature>
<feature type="DNA-binding region" description="HMG box" evidence="3">
    <location>
        <begin position="81"/>
        <end position="154"/>
    </location>
</feature>
<feature type="compositionally biased region" description="Polar residues" evidence="4">
    <location>
        <begin position="198"/>
        <end position="209"/>
    </location>
</feature>
<accession>A0A8E2DMN1</accession>
<dbReference type="InterPro" id="IPR036910">
    <property type="entry name" value="HMG_box_dom_sf"/>
</dbReference>
<dbReference type="GO" id="GO:0001228">
    <property type="term" value="F:DNA-binding transcription activator activity, RNA polymerase II-specific"/>
    <property type="evidence" value="ECO:0007669"/>
    <property type="project" value="TreeGrafter"/>
</dbReference>
<dbReference type="AlphaFoldDB" id="A0A8E2DMN1"/>
<dbReference type="Gene3D" id="1.10.30.10">
    <property type="entry name" value="High mobility group box domain"/>
    <property type="match status" value="1"/>
</dbReference>
<reference evidence="6 7" key="1">
    <citation type="submission" date="2016-07" db="EMBL/GenBank/DDBJ databases">
        <title>Draft genome of the white-rot fungus Obba rivulosa 3A-2.</title>
        <authorList>
            <consortium name="DOE Joint Genome Institute"/>
            <person name="Miettinen O."/>
            <person name="Riley R."/>
            <person name="Acob R."/>
            <person name="Barry K."/>
            <person name="Cullen D."/>
            <person name="De Vries R."/>
            <person name="Hainaut M."/>
            <person name="Hatakka A."/>
            <person name="Henrissat B."/>
            <person name="Hilden K."/>
            <person name="Kuo R."/>
            <person name="Labutti K."/>
            <person name="Lipzen A."/>
            <person name="Makela M.R."/>
            <person name="Sandor L."/>
            <person name="Spatafora J.W."/>
            <person name="Grigoriev I.V."/>
            <person name="Hibbett D.S."/>
        </authorList>
    </citation>
    <scope>NUCLEOTIDE SEQUENCE [LARGE SCALE GENOMIC DNA]</scope>
    <source>
        <strain evidence="6 7">3A-2</strain>
    </source>
</reference>
<dbReference type="PROSITE" id="PS50118">
    <property type="entry name" value="HMG_BOX_2"/>
    <property type="match status" value="1"/>
</dbReference>
<organism evidence="6 7">
    <name type="scientific">Obba rivulosa</name>
    <dbReference type="NCBI Taxonomy" id="1052685"/>
    <lineage>
        <taxon>Eukaryota</taxon>
        <taxon>Fungi</taxon>
        <taxon>Dikarya</taxon>
        <taxon>Basidiomycota</taxon>
        <taxon>Agaricomycotina</taxon>
        <taxon>Agaricomycetes</taxon>
        <taxon>Polyporales</taxon>
        <taxon>Gelatoporiaceae</taxon>
        <taxon>Obba</taxon>
    </lineage>
</organism>
<dbReference type="CDD" id="cd01389">
    <property type="entry name" value="HMG-box_ROX1-like"/>
    <property type="match status" value="1"/>
</dbReference>
<keyword evidence="3" id="KW-0539">Nucleus</keyword>
<dbReference type="Pfam" id="PF00505">
    <property type="entry name" value="HMG_box"/>
    <property type="match status" value="1"/>
</dbReference>
<dbReference type="Proteomes" id="UP000250043">
    <property type="component" value="Unassembled WGS sequence"/>
</dbReference>
<name>A0A8E2DMN1_9APHY</name>
<dbReference type="EMBL" id="KV722458">
    <property type="protein sequence ID" value="OCH88228.1"/>
    <property type="molecule type" value="Genomic_DNA"/>
</dbReference>
<evidence type="ECO:0000313" key="6">
    <source>
        <dbReference type="EMBL" id="OCH88228.1"/>
    </source>
</evidence>
<dbReference type="SUPFAM" id="SSF47095">
    <property type="entry name" value="HMG-box"/>
    <property type="match status" value="1"/>
</dbReference>
<dbReference type="GO" id="GO:0000978">
    <property type="term" value="F:RNA polymerase II cis-regulatory region sequence-specific DNA binding"/>
    <property type="evidence" value="ECO:0007669"/>
    <property type="project" value="TreeGrafter"/>
</dbReference>
<feature type="region of interest" description="Disordered" evidence="4">
    <location>
        <begin position="139"/>
        <end position="241"/>
    </location>
</feature>